<reference evidence="2" key="1">
    <citation type="journal article" date="2010" name="PLoS ONE">
        <title>The complete genome sequence of Cupriavidus metallidurans strain CH34, a master survivalist in harsh and anthropogenic environments.</title>
        <authorList>
            <person name="Janssen P.J."/>
            <person name="Van Houdt R."/>
            <person name="Moors H."/>
            <person name="Monsieurs P."/>
            <person name="Morin N."/>
            <person name="Michaux A."/>
            <person name="Benotmane M.A."/>
            <person name="Leys N."/>
            <person name="Vallaeys T."/>
            <person name="Lapidus A."/>
            <person name="Monchy S."/>
            <person name="Medigue C."/>
            <person name="Taghavi S."/>
            <person name="McCorkle S."/>
            <person name="Dunn J."/>
            <person name="van der Lelie D."/>
            <person name="Mergeay M."/>
        </authorList>
    </citation>
    <scope>NUCLEOTIDE SEQUENCE [LARGE SCALE GENOMIC DNA]</scope>
    <source>
        <strain evidence="2">ATCC 43123 / DSM 2839 / NBRC 102507 / CH34</strain>
    </source>
</reference>
<dbReference type="KEGG" id="rme:Rmet_6710"/>
<dbReference type="Proteomes" id="UP000002429">
    <property type="component" value="Plasmid megaplasmid"/>
</dbReference>
<evidence type="ECO:0000313" key="1">
    <source>
        <dbReference type="EMBL" id="ADC45290.1"/>
    </source>
</evidence>
<keyword evidence="1" id="KW-0614">Plasmid</keyword>
<evidence type="ECO:0000313" key="2">
    <source>
        <dbReference type="Proteomes" id="UP000002429"/>
    </source>
</evidence>
<protein>
    <submittedName>
        <fullName evidence="1">Uncharacterized protein</fullName>
    </submittedName>
</protein>
<accession>D3DYC0</accession>
<keyword evidence="2" id="KW-1185">Reference proteome</keyword>
<organism evidence="1 2">
    <name type="scientific">Cupriavidus metallidurans (strain ATCC 43123 / DSM 2839 / NBRC 102507 / CH34)</name>
    <name type="common">Ralstonia metallidurans</name>
    <dbReference type="NCBI Taxonomy" id="266264"/>
    <lineage>
        <taxon>Bacteria</taxon>
        <taxon>Pseudomonadati</taxon>
        <taxon>Pseudomonadota</taxon>
        <taxon>Betaproteobacteria</taxon>
        <taxon>Burkholderiales</taxon>
        <taxon>Burkholderiaceae</taxon>
        <taxon>Cupriavidus</taxon>
    </lineage>
</organism>
<name>D3DYC0_CUPMC</name>
<proteinExistence type="predicted"/>
<geneLocation type="plasmid" evidence="1 2">
    <name>megaplasmid</name>
</geneLocation>
<dbReference type="HOGENOM" id="CLU_2919467_0_0_4"/>
<sequence>MRWSWMAPGRTSRIFFTGQDTDTSRTGISPFFPFDAPVAPAYHSVTVTGQTQFRQSLEGAS</sequence>
<gene>
    <name evidence="1" type="ordered locus">Rmet_6710</name>
</gene>
<dbReference type="AlphaFoldDB" id="D3DYC0"/>
<dbReference type="EMBL" id="CP000353">
    <property type="protein sequence ID" value="ADC45290.1"/>
    <property type="molecule type" value="Genomic_DNA"/>
</dbReference>